<gene>
    <name evidence="4" type="ORF">Uis4E_1142</name>
</gene>
<dbReference type="InterPro" id="IPR006626">
    <property type="entry name" value="PbH1"/>
</dbReference>
<reference evidence="4 5" key="1">
    <citation type="submission" date="2017-07" db="EMBL/GenBank/DDBJ databases">
        <title>Bifidobacterium novel species.</title>
        <authorList>
            <person name="Lugli G.A."/>
            <person name="Milani C."/>
            <person name="Duranti S."/>
            <person name="Mangifesta M."/>
        </authorList>
    </citation>
    <scope>NUCLEOTIDE SEQUENCE [LARGE SCALE GENOMIC DNA]</scope>
    <source>
        <strain evidence="4 5">77</strain>
    </source>
</reference>
<dbReference type="Proteomes" id="UP000235034">
    <property type="component" value="Unassembled WGS sequence"/>
</dbReference>
<evidence type="ECO:0000256" key="1">
    <source>
        <dbReference type="SAM" id="MobiDB-lite"/>
    </source>
</evidence>
<evidence type="ECO:0000256" key="2">
    <source>
        <dbReference type="SAM" id="Phobius"/>
    </source>
</evidence>
<dbReference type="Gene3D" id="2.160.20.20">
    <property type="match status" value="1"/>
</dbReference>
<evidence type="ECO:0000313" key="4">
    <source>
        <dbReference type="EMBL" id="PLS28778.1"/>
    </source>
</evidence>
<keyword evidence="2" id="KW-1133">Transmembrane helix</keyword>
<keyword evidence="2" id="KW-0472">Membrane</keyword>
<keyword evidence="3" id="KW-0732">Signal</keyword>
<dbReference type="InterPro" id="IPR011050">
    <property type="entry name" value="Pectin_lyase_fold/virulence"/>
</dbReference>
<dbReference type="OrthoDB" id="3223614at2"/>
<dbReference type="InterPro" id="IPR006311">
    <property type="entry name" value="TAT_signal"/>
</dbReference>
<dbReference type="EMBL" id="NMWT01000013">
    <property type="protein sequence ID" value="PLS28778.1"/>
    <property type="molecule type" value="Genomic_DNA"/>
</dbReference>
<feature type="signal peptide" evidence="3">
    <location>
        <begin position="1"/>
        <end position="31"/>
    </location>
</feature>
<comment type="caution">
    <text evidence="4">The sequence shown here is derived from an EMBL/GenBank/DDBJ whole genome shotgun (WGS) entry which is preliminary data.</text>
</comment>
<feature type="chain" id="PRO_5014944030" evidence="3">
    <location>
        <begin position="32"/>
        <end position="745"/>
    </location>
</feature>
<evidence type="ECO:0000256" key="3">
    <source>
        <dbReference type="SAM" id="SignalP"/>
    </source>
</evidence>
<proteinExistence type="predicted"/>
<protein>
    <submittedName>
        <fullName evidence="4">Cell adhesion protein</fullName>
    </submittedName>
</protein>
<dbReference type="SUPFAM" id="SSF51126">
    <property type="entry name" value="Pectin lyase-like"/>
    <property type="match status" value="1"/>
</dbReference>
<sequence>MMKQSKRSWRIGIAVLAAAATLGIGAPAAWAADGDAALTPAPAASTTLADTPVPLADQVDGWQAKLDAANDGDTVTLSGTIADSLVVRKKITITAAEGTVFTGSLRINASGVTVKGVTFTLDPATSTNAQNVIVSNKATGVTITGNTFVIAAGDPATGASQNKDWQPSSVWLEGGANGTVISGNTFKLGQVVNNSAVGVNIIGNGTNPISGTKIENNTVTAGPISGAGTSGSMMFVVGNGNTAAGSYGITDTTISGNTVTNATGLAADKSRTYGIAVTATKNTTVSGNTIEGYAAVSYSVWPSQGPNVGLTVSGNTLDSFAGVLLGNYVTQGGATIKDNTFGENTQYPYNGGSVLVADQDGKNYASVAAALAAGATKVTLLQNVAEDVTIPAGKTVTIDLNGYTLTNKTADTIVNNGTLTVTDSSAKKTGVVDNVTHGKAAVKNTIGATATLDGGTFRRSQEAGSDPKNNGGNSFYTLQNMGAMTINDGVTVESKLADGTPSKFSSVIANGFRNGIKDNPDEKTAELTINGGTITGGLYIKNDEYGKLTVNGGTITGTSAAVLNYGTAEIAGGTLTATNDDARIVWNIRVDKSATSAPGTLTVSGGTITATGEQTAIYQDQSRGTGAIAINGGTVQGPIAQSDAKADAADAGFSISGGTFTIKPNAGYLADGYEVIENADGTFGVKKTTPEQPGKPESKPEATKPATKPANKLSATGSSVLQVAAAAIALIAVAGGMVAVSRRRR</sequence>
<keyword evidence="2" id="KW-0812">Transmembrane</keyword>
<dbReference type="InterPro" id="IPR012334">
    <property type="entry name" value="Pectin_lyas_fold"/>
</dbReference>
<organism evidence="4 5">
    <name type="scientific">Bifidobacterium parmae</name>
    <dbReference type="NCBI Taxonomy" id="361854"/>
    <lineage>
        <taxon>Bacteria</taxon>
        <taxon>Bacillati</taxon>
        <taxon>Actinomycetota</taxon>
        <taxon>Actinomycetes</taxon>
        <taxon>Bifidobacteriales</taxon>
        <taxon>Bifidobacteriaceae</taxon>
        <taxon>Bifidobacterium</taxon>
    </lineage>
</organism>
<name>A0A2N5J3L6_9BIFI</name>
<dbReference type="Gene3D" id="2.160.20.10">
    <property type="entry name" value="Single-stranded right-handed beta-helix, Pectin lyase-like"/>
    <property type="match status" value="1"/>
</dbReference>
<evidence type="ECO:0000313" key="5">
    <source>
        <dbReference type="Proteomes" id="UP000235034"/>
    </source>
</evidence>
<feature type="region of interest" description="Disordered" evidence="1">
    <location>
        <begin position="683"/>
        <end position="712"/>
    </location>
</feature>
<dbReference type="SMART" id="SM00710">
    <property type="entry name" value="PbH1"/>
    <property type="match status" value="8"/>
</dbReference>
<dbReference type="InterPro" id="IPR012332">
    <property type="entry name" value="Autotransporter_pectin_lyase_C"/>
</dbReference>
<accession>A0A2N5J3L6</accession>
<dbReference type="PROSITE" id="PS51318">
    <property type="entry name" value="TAT"/>
    <property type="match status" value="1"/>
</dbReference>
<dbReference type="AlphaFoldDB" id="A0A2N5J3L6"/>
<keyword evidence="5" id="KW-1185">Reference proteome</keyword>
<feature type="transmembrane region" description="Helical" evidence="2">
    <location>
        <begin position="720"/>
        <end position="740"/>
    </location>
</feature>
<dbReference type="RefSeq" id="WP_101622277.1">
    <property type="nucleotide sequence ID" value="NZ_NMWT01000013.1"/>
</dbReference>